<comment type="pathway">
    <text evidence="5">Metabolic intermediate biosynthesis; chorismate biosynthesis; chorismate from D-erythrose 4-phosphate and phosphoenolpyruvate: step 3/7.</text>
</comment>
<dbReference type="KEGG" id="ccu:Ccur_12510"/>
<evidence type="ECO:0000256" key="1">
    <source>
        <dbReference type="ARBA" id="ARBA00001864"/>
    </source>
</evidence>
<protein>
    <recommendedName>
        <fullName evidence="5">3-dehydroquinate dehydratase</fullName>
        <shortName evidence="5">3-dehydroquinase</shortName>
        <ecNumber evidence="5">4.2.1.10</ecNumber>
    </recommendedName>
    <alternativeName>
        <fullName evidence="5">Type I DHQase</fullName>
    </alternativeName>
    <alternativeName>
        <fullName evidence="5">Type I dehydroquinase</fullName>
        <shortName evidence="5">DHQ1</shortName>
    </alternativeName>
</protein>
<keyword evidence="4 5" id="KW-0704">Schiff base</keyword>
<dbReference type="PANTHER" id="PTHR43699">
    <property type="entry name" value="3-DEHYDROQUINATE DEHYDRATASE"/>
    <property type="match status" value="1"/>
</dbReference>
<evidence type="ECO:0000256" key="4">
    <source>
        <dbReference type="ARBA" id="ARBA00023270"/>
    </source>
</evidence>
<sequence length="259" mass="27519">MKPLIIKEIPLGVGAPKTIVPLMSTQQEDLAAQARCAVQAGADCLEWRIDFLDAHVSPSEIVHQAAALTNAYPHNPVLVTFRSKEQGGQGSLSSQDQVALITSLIDEHAADLVDIEIGLGERAVRSLTKAAREQGVASVVSFHDFTATPPSDDIVELIRQMRTWGADIAKVATMARAQSDAFELMRATAVCARADEGPLVAMAMGKEGVITRLAGETFGSALTFCSVSGTSAPGQVELAEARRIINLLHDALAHDELAE</sequence>
<evidence type="ECO:0000313" key="7">
    <source>
        <dbReference type="Proteomes" id="UP000000954"/>
    </source>
</evidence>
<dbReference type="GO" id="GO:0046279">
    <property type="term" value="P:3,4-dihydroxybenzoate biosynthetic process"/>
    <property type="evidence" value="ECO:0007669"/>
    <property type="project" value="UniProtKB-ARBA"/>
</dbReference>
<feature type="binding site" evidence="5">
    <location>
        <position position="231"/>
    </location>
    <ligand>
        <name>3-dehydroquinate</name>
        <dbReference type="ChEBI" id="CHEBI:32364"/>
    </ligand>
</feature>
<evidence type="ECO:0000313" key="6">
    <source>
        <dbReference type="EMBL" id="ACU94933.1"/>
    </source>
</evidence>
<keyword evidence="3 5" id="KW-0456">Lyase</keyword>
<dbReference type="FunFam" id="3.20.20.70:FF:000047">
    <property type="entry name" value="3-dehydroquinate dehydratase"/>
    <property type="match status" value="1"/>
</dbReference>
<dbReference type="InterPro" id="IPR013785">
    <property type="entry name" value="Aldolase_TIM"/>
</dbReference>
<evidence type="ECO:0000256" key="5">
    <source>
        <dbReference type="HAMAP-Rule" id="MF_00214"/>
    </source>
</evidence>
<dbReference type="AlphaFoldDB" id="C7MKY6"/>
<keyword evidence="5" id="KW-0028">Amino-acid biosynthesis</keyword>
<dbReference type="Gene3D" id="3.20.20.70">
    <property type="entry name" value="Aldolase class I"/>
    <property type="match status" value="1"/>
</dbReference>
<dbReference type="Pfam" id="PF01487">
    <property type="entry name" value="DHquinase_I"/>
    <property type="match status" value="1"/>
</dbReference>
<comment type="subunit">
    <text evidence="5">Homodimer.</text>
</comment>
<dbReference type="HAMAP" id="MF_00214">
    <property type="entry name" value="AroD"/>
    <property type="match status" value="1"/>
</dbReference>
<feature type="binding site" evidence="5">
    <location>
        <position position="235"/>
    </location>
    <ligand>
        <name>3-dehydroquinate</name>
        <dbReference type="ChEBI" id="CHEBI:32364"/>
    </ligand>
</feature>
<dbReference type="GO" id="GO:0009423">
    <property type="term" value="P:chorismate biosynthetic process"/>
    <property type="evidence" value="ECO:0007669"/>
    <property type="project" value="UniProtKB-UniRule"/>
</dbReference>
<comment type="catalytic activity">
    <reaction evidence="1 5">
        <text>3-dehydroquinate = 3-dehydroshikimate + H2O</text>
        <dbReference type="Rhea" id="RHEA:21096"/>
        <dbReference type="ChEBI" id="CHEBI:15377"/>
        <dbReference type="ChEBI" id="CHEBI:16630"/>
        <dbReference type="ChEBI" id="CHEBI:32364"/>
        <dbReference type="EC" id="4.2.1.10"/>
    </reaction>
</comment>
<dbReference type="InterPro" id="IPR001381">
    <property type="entry name" value="DHquinase_I"/>
</dbReference>
<dbReference type="Proteomes" id="UP000000954">
    <property type="component" value="Chromosome"/>
</dbReference>
<dbReference type="HOGENOM" id="CLU_064444_0_0_11"/>
<organism evidence="6 7">
    <name type="scientific">Cryptobacterium curtum (strain ATCC 700683 / DSM 15641 / CCUG 43107 / 12-3)</name>
    <dbReference type="NCBI Taxonomy" id="469378"/>
    <lineage>
        <taxon>Bacteria</taxon>
        <taxon>Bacillati</taxon>
        <taxon>Actinomycetota</taxon>
        <taxon>Coriobacteriia</taxon>
        <taxon>Eggerthellales</taxon>
        <taxon>Eggerthellaceae</taxon>
        <taxon>Cryptobacterium</taxon>
    </lineage>
</organism>
<accession>C7MKY6</accession>
<comment type="caution">
    <text evidence="5">Lacks conserved residue(s) required for the propagation of feature annotation.</text>
</comment>
<dbReference type="GO" id="GO:0009073">
    <property type="term" value="P:aromatic amino acid family biosynthetic process"/>
    <property type="evidence" value="ECO:0007669"/>
    <property type="project" value="UniProtKB-KW"/>
</dbReference>
<proteinExistence type="inferred from homology"/>
<dbReference type="UniPathway" id="UPA00053">
    <property type="reaction ID" value="UER00086"/>
</dbReference>
<feature type="binding site" evidence="5">
    <location>
        <position position="212"/>
    </location>
    <ligand>
        <name>3-dehydroquinate</name>
        <dbReference type="ChEBI" id="CHEBI:32364"/>
    </ligand>
</feature>
<comment type="similarity">
    <text evidence="5">Belongs to the type-I 3-dehydroquinase family.</text>
</comment>
<dbReference type="NCBIfam" id="TIGR01093">
    <property type="entry name" value="aroD"/>
    <property type="match status" value="1"/>
</dbReference>
<keyword evidence="7" id="KW-1185">Reference proteome</keyword>
<feature type="binding site" evidence="5">
    <location>
        <begin position="46"/>
        <end position="48"/>
    </location>
    <ligand>
        <name>3-dehydroquinate</name>
        <dbReference type="ChEBI" id="CHEBI:32364"/>
    </ligand>
</feature>
<dbReference type="eggNOG" id="COG0710">
    <property type="taxonomic scope" value="Bacteria"/>
</dbReference>
<dbReference type="EMBL" id="CP001682">
    <property type="protein sequence ID" value="ACU94933.1"/>
    <property type="molecule type" value="Genomic_DNA"/>
</dbReference>
<dbReference type="CDD" id="cd00502">
    <property type="entry name" value="DHQase_I"/>
    <property type="match status" value="1"/>
</dbReference>
<keyword evidence="2 5" id="KW-0057">Aromatic amino acid biosynthesis</keyword>
<evidence type="ECO:0000256" key="2">
    <source>
        <dbReference type="ARBA" id="ARBA00023141"/>
    </source>
</evidence>
<feature type="active site" description="Proton donor/acceptor" evidence="5">
    <location>
        <position position="143"/>
    </location>
</feature>
<dbReference type="GO" id="GO:0003855">
    <property type="term" value="F:3-dehydroquinate dehydratase activity"/>
    <property type="evidence" value="ECO:0007669"/>
    <property type="project" value="UniProtKB-UniRule"/>
</dbReference>
<dbReference type="InterPro" id="IPR050146">
    <property type="entry name" value="Type-I_3-dehydroquinase"/>
</dbReference>
<reference evidence="6 7" key="1">
    <citation type="journal article" date="2009" name="Stand. Genomic Sci.">
        <title>Complete genome sequence of Cryptobacterium curtum type strain (12-3).</title>
        <authorList>
            <person name="Mavrommatis K."/>
            <person name="Pukall R."/>
            <person name="Rohde C."/>
            <person name="Chen F."/>
            <person name="Sims D."/>
            <person name="Brettin T."/>
            <person name="Kuske C."/>
            <person name="Detter J.C."/>
            <person name="Han C."/>
            <person name="Lapidus A."/>
            <person name="Copeland A."/>
            <person name="Glavina Del Rio T."/>
            <person name="Nolan M."/>
            <person name="Lucas S."/>
            <person name="Tice H."/>
            <person name="Cheng J.F."/>
            <person name="Bruce D."/>
            <person name="Goodwin L."/>
            <person name="Pitluck S."/>
            <person name="Ovchinnikova G."/>
            <person name="Pati A."/>
            <person name="Ivanova N."/>
            <person name="Chen A."/>
            <person name="Palaniappan K."/>
            <person name="Chain P."/>
            <person name="D'haeseleer P."/>
            <person name="Goker M."/>
            <person name="Bristow J."/>
            <person name="Eisen J.A."/>
            <person name="Markowitz V."/>
            <person name="Hugenholtz P."/>
            <person name="Rohde M."/>
            <person name="Klenk H.P."/>
            <person name="Kyrpides N.C."/>
        </authorList>
    </citation>
    <scope>NUCLEOTIDE SEQUENCE [LARGE SCALE GENOMIC DNA]</scope>
    <source>
        <strain evidence="7">ATCC 700683 / DSM 15641 / 12-3</strain>
    </source>
</reference>
<dbReference type="EC" id="4.2.1.10" evidence="5"/>
<dbReference type="GO" id="GO:0008652">
    <property type="term" value="P:amino acid biosynthetic process"/>
    <property type="evidence" value="ECO:0007669"/>
    <property type="project" value="UniProtKB-KW"/>
</dbReference>
<feature type="active site" description="Schiff-base intermediate with substrate" evidence="5">
    <location>
        <position position="170"/>
    </location>
</feature>
<evidence type="ECO:0000256" key="3">
    <source>
        <dbReference type="ARBA" id="ARBA00023239"/>
    </source>
</evidence>
<dbReference type="RefSeq" id="WP_015778796.1">
    <property type="nucleotide sequence ID" value="NC_013170.1"/>
</dbReference>
<name>C7MKY6_CRYCD</name>
<comment type="function">
    <text evidence="5">Involved in the third step of the chorismate pathway, which leads to the biosynthesis of aromatic amino acids. Catalyzes the cis-dehydration of 3-dehydroquinate (DHQ) and introduces the first double bond of the aromatic ring to yield 3-dehydroshikimate.</text>
</comment>
<dbReference type="STRING" id="469378.Ccur_12510"/>
<dbReference type="PANTHER" id="PTHR43699:SF1">
    <property type="entry name" value="3-DEHYDROQUINATE DEHYDRATASE"/>
    <property type="match status" value="1"/>
</dbReference>
<dbReference type="SUPFAM" id="SSF51569">
    <property type="entry name" value="Aldolase"/>
    <property type="match status" value="1"/>
</dbReference>
<gene>
    <name evidence="5" type="primary">aroD</name>
    <name evidence="6" type="ordered locus">Ccur_12510</name>
</gene>
<feature type="binding site" evidence="5">
    <location>
        <position position="82"/>
    </location>
    <ligand>
        <name>3-dehydroquinate</name>
        <dbReference type="ChEBI" id="CHEBI:32364"/>
    </ligand>
</feature>
<dbReference type="OrthoDB" id="9813659at2"/>